<dbReference type="InterPro" id="IPR036280">
    <property type="entry name" value="Multihaem_cyt_sf"/>
</dbReference>
<keyword evidence="6" id="KW-0408">Iron</keyword>
<reference evidence="8 9" key="1">
    <citation type="submission" date="2016-08" db="EMBL/GenBank/DDBJ databases">
        <authorList>
            <person name="Seilhamer J.J."/>
        </authorList>
    </citation>
    <scope>NUCLEOTIDE SEQUENCE [LARGE SCALE GENOMIC DNA]</scope>
    <source>
        <strain evidence="8">M3/6</strain>
    </source>
</reference>
<organism evidence="8 9">
    <name type="scientific">Proteiniphilum saccharofermentans</name>
    <dbReference type="NCBI Taxonomy" id="1642647"/>
    <lineage>
        <taxon>Bacteria</taxon>
        <taxon>Pseudomonadati</taxon>
        <taxon>Bacteroidota</taxon>
        <taxon>Bacteroidia</taxon>
        <taxon>Bacteroidales</taxon>
        <taxon>Dysgonomonadaceae</taxon>
        <taxon>Proteiniphilum</taxon>
    </lineage>
</organism>
<dbReference type="PANTHER" id="PTHR35038">
    <property type="entry name" value="DISSIMILATORY SULFITE REDUCTASE SIRA"/>
    <property type="match status" value="1"/>
</dbReference>
<evidence type="ECO:0000256" key="5">
    <source>
        <dbReference type="ARBA" id="ARBA00022982"/>
    </source>
</evidence>
<evidence type="ECO:0000259" key="7">
    <source>
        <dbReference type="Pfam" id="PF22113"/>
    </source>
</evidence>
<dbReference type="EMBL" id="LT605205">
    <property type="protein sequence ID" value="SCD18909.1"/>
    <property type="molecule type" value="Genomic_DNA"/>
</dbReference>
<dbReference type="KEGG" id="psac:PSM36_0073"/>
<evidence type="ECO:0000256" key="3">
    <source>
        <dbReference type="ARBA" id="ARBA00022723"/>
    </source>
</evidence>
<evidence type="ECO:0000256" key="2">
    <source>
        <dbReference type="ARBA" id="ARBA00022617"/>
    </source>
</evidence>
<dbReference type="InterPro" id="IPR051829">
    <property type="entry name" value="Multiheme_Cytochr_ET"/>
</dbReference>
<keyword evidence="2" id="KW-0349">Heme</keyword>
<protein>
    <recommendedName>
        <fullName evidence="7">Outer membrane cytochrome MtrC/MtrF-like domain-containing protein</fullName>
    </recommendedName>
</protein>
<dbReference type="STRING" id="1642647.PSM36_0073"/>
<dbReference type="Gene3D" id="1.10.1130.10">
    <property type="entry name" value="Flavocytochrome C3, Chain A"/>
    <property type="match status" value="1"/>
</dbReference>
<evidence type="ECO:0000256" key="6">
    <source>
        <dbReference type="ARBA" id="ARBA00023004"/>
    </source>
</evidence>
<dbReference type="SUPFAM" id="SSF48695">
    <property type="entry name" value="Multiheme cytochromes"/>
    <property type="match status" value="1"/>
</dbReference>
<name>A0A1R3SYD8_9BACT</name>
<proteinExistence type="predicted"/>
<dbReference type="InterPro" id="IPR038266">
    <property type="entry name" value="NapC/NirT_cytc_sf"/>
</dbReference>
<dbReference type="InterPro" id="IPR054337">
    <property type="entry name" value="Mtrc-MtrF-like_dom_II/IV"/>
</dbReference>
<keyword evidence="4" id="KW-0732">Signal</keyword>
<evidence type="ECO:0000256" key="1">
    <source>
        <dbReference type="ARBA" id="ARBA00022448"/>
    </source>
</evidence>
<evidence type="ECO:0000256" key="4">
    <source>
        <dbReference type="ARBA" id="ARBA00022729"/>
    </source>
</evidence>
<feature type="domain" description="Outer membrane cytochrome MtrC/MtrF-like" evidence="7">
    <location>
        <begin position="28"/>
        <end position="187"/>
    </location>
</feature>
<keyword evidence="3" id="KW-0479">Metal-binding</keyword>
<dbReference type="Gene3D" id="1.10.3820.10">
    <property type="entry name" value="Di-heme elbow motif domain"/>
    <property type="match status" value="1"/>
</dbReference>
<evidence type="ECO:0000313" key="8">
    <source>
        <dbReference type="EMBL" id="SCD18909.1"/>
    </source>
</evidence>
<keyword evidence="5" id="KW-0249">Electron transport</keyword>
<dbReference type="RefSeq" id="WP_161947533.1">
    <property type="nucleotide sequence ID" value="NZ_LT605205.1"/>
</dbReference>
<sequence>MIIAIAVAGFLTIAISYVAWNRMDPDFTCALCHEIRPSCVSWKNSVHADISCTQCHGTALSDGFASLSEKARMVYVHFTRKKTNEDLYLNESQAMAMADKCAECHQAEYAAWKSGAHSTTYRDIFMDVDHNKMEKPYWDCFRCHGAHYDGNIHDLMSLEGDATAWEIRDGKQADRPTITCLTCHQMHGGQGKRIGYTSLDKESRDKLMQKTERSATALYLRAEKRHLPSDKLLKPTIYDGDSPVKVSDDPNTWLCMQCHSPNGRREAGTEDDKTPTGLYEGMSCLDCHNPHSNGLKNNYRNVHNSNLSVQQAGIN</sequence>
<keyword evidence="1" id="KW-0813">Transport</keyword>
<dbReference type="GO" id="GO:0046872">
    <property type="term" value="F:metal ion binding"/>
    <property type="evidence" value="ECO:0007669"/>
    <property type="project" value="UniProtKB-KW"/>
</dbReference>
<dbReference type="Pfam" id="PF22113">
    <property type="entry name" value="Mtrc-MtrF_II-IV_dom"/>
    <property type="match status" value="1"/>
</dbReference>
<dbReference type="PANTHER" id="PTHR35038:SF8">
    <property type="entry name" value="C-TYPE POLYHEME CYTOCHROME OMCC"/>
    <property type="match status" value="1"/>
</dbReference>
<gene>
    <name evidence="8" type="ORF">PSM36_0073</name>
</gene>
<dbReference type="Proteomes" id="UP000187464">
    <property type="component" value="Chromosome I"/>
</dbReference>
<accession>A0A1R3SYD8</accession>
<dbReference type="AlphaFoldDB" id="A0A1R3SYD8"/>
<evidence type="ECO:0000313" key="9">
    <source>
        <dbReference type="Proteomes" id="UP000187464"/>
    </source>
</evidence>
<keyword evidence="9" id="KW-1185">Reference proteome</keyword>